<dbReference type="CDD" id="cd04301">
    <property type="entry name" value="NAT_SF"/>
    <property type="match status" value="1"/>
</dbReference>
<name>A0ABV8UK26_9PROT</name>
<dbReference type="PROSITE" id="PS51186">
    <property type="entry name" value="GNAT"/>
    <property type="match status" value="1"/>
</dbReference>
<keyword evidence="1 4" id="KW-0808">Transferase</keyword>
<evidence type="ECO:0000256" key="2">
    <source>
        <dbReference type="ARBA" id="ARBA00023315"/>
    </source>
</evidence>
<dbReference type="RefSeq" id="WP_382421457.1">
    <property type="nucleotide sequence ID" value="NZ_JBHSCW010000003.1"/>
</dbReference>
<evidence type="ECO:0000259" key="3">
    <source>
        <dbReference type="PROSITE" id="PS51186"/>
    </source>
</evidence>
<proteinExistence type="predicted"/>
<dbReference type="Pfam" id="PF00583">
    <property type="entry name" value="Acetyltransf_1"/>
    <property type="match status" value="1"/>
</dbReference>
<protein>
    <submittedName>
        <fullName evidence="4">GNAT family N-acetyltransferase</fullName>
        <ecNumber evidence="4">2.3.-.-</ecNumber>
    </submittedName>
</protein>
<keyword evidence="2 4" id="KW-0012">Acyltransferase</keyword>
<dbReference type="SUPFAM" id="SSF55729">
    <property type="entry name" value="Acyl-CoA N-acyltransferases (Nat)"/>
    <property type="match status" value="1"/>
</dbReference>
<dbReference type="PANTHER" id="PTHR10545:SF29">
    <property type="entry name" value="GH14572P-RELATED"/>
    <property type="match status" value="1"/>
</dbReference>
<dbReference type="Proteomes" id="UP001595799">
    <property type="component" value="Unassembled WGS sequence"/>
</dbReference>
<sequence length="168" mass="19031">MIQIRPAREEDCAQILQLVKELAAFEELSDQVQATEEDLRRDGFGPSPRFECLLAETHEGSGTSPTVVGFALFFLTYSTFAGRPGLYLEDIYIRETARGLGAGRQLLAWLAAIARARNCPRLDLSVLHWNPARGFYEKLGIRHQSEWLPYRLEGEYLQELADTARDTL</sequence>
<gene>
    <name evidence="4" type="ORF">ACFOW6_06120</name>
</gene>
<dbReference type="PANTHER" id="PTHR10545">
    <property type="entry name" value="DIAMINE N-ACETYLTRANSFERASE"/>
    <property type="match status" value="1"/>
</dbReference>
<dbReference type="InterPro" id="IPR016181">
    <property type="entry name" value="Acyl_CoA_acyltransferase"/>
</dbReference>
<dbReference type="InterPro" id="IPR000182">
    <property type="entry name" value="GNAT_dom"/>
</dbReference>
<evidence type="ECO:0000313" key="5">
    <source>
        <dbReference type="Proteomes" id="UP001595799"/>
    </source>
</evidence>
<evidence type="ECO:0000313" key="4">
    <source>
        <dbReference type="EMBL" id="MFC4351117.1"/>
    </source>
</evidence>
<organism evidence="4 5">
    <name type="scientific">Fodinicurvata halophila</name>
    <dbReference type="NCBI Taxonomy" id="1419723"/>
    <lineage>
        <taxon>Bacteria</taxon>
        <taxon>Pseudomonadati</taxon>
        <taxon>Pseudomonadota</taxon>
        <taxon>Alphaproteobacteria</taxon>
        <taxon>Rhodospirillales</taxon>
        <taxon>Rhodovibrionaceae</taxon>
        <taxon>Fodinicurvata</taxon>
    </lineage>
</organism>
<reference evidence="5" key="1">
    <citation type="journal article" date="2019" name="Int. J. Syst. Evol. Microbiol.">
        <title>The Global Catalogue of Microorganisms (GCM) 10K type strain sequencing project: providing services to taxonomists for standard genome sequencing and annotation.</title>
        <authorList>
            <consortium name="The Broad Institute Genomics Platform"/>
            <consortium name="The Broad Institute Genome Sequencing Center for Infectious Disease"/>
            <person name="Wu L."/>
            <person name="Ma J."/>
        </authorList>
    </citation>
    <scope>NUCLEOTIDE SEQUENCE [LARGE SCALE GENOMIC DNA]</scope>
    <source>
        <strain evidence="5">CECT 8472</strain>
    </source>
</reference>
<dbReference type="GO" id="GO:0016746">
    <property type="term" value="F:acyltransferase activity"/>
    <property type="evidence" value="ECO:0007669"/>
    <property type="project" value="UniProtKB-KW"/>
</dbReference>
<dbReference type="InterPro" id="IPR051016">
    <property type="entry name" value="Diverse_Substrate_AcTransf"/>
</dbReference>
<comment type="caution">
    <text evidence="4">The sequence shown here is derived from an EMBL/GenBank/DDBJ whole genome shotgun (WGS) entry which is preliminary data.</text>
</comment>
<dbReference type="Gene3D" id="3.40.630.30">
    <property type="match status" value="1"/>
</dbReference>
<dbReference type="EMBL" id="JBHSCW010000003">
    <property type="protein sequence ID" value="MFC4351117.1"/>
    <property type="molecule type" value="Genomic_DNA"/>
</dbReference>
<evidence type="ECO:0000256" key="1">
    <source>
        <dbReference type="ARBA" id="ARBA00022679"/>
    </source>
</evidence>
<keyword evidence="5" id="KW-1185">Reference proteome</keyword>
<dbReference type="EC" id="2.3.-.-" evidence="4"/>
<feature type="domain" description="N-acetyltransferase" evidence="3">
    <location>
        <begin position="2"/>
        <end position="162"/>
    </location>
</feature>
<accession>A0ABV8UK26</accession>